<dbReference type="PANTHER" id="PTHR33365">
    <property type="entry name" value="YALI0B05434P"/>
    <property type="match status" value="1"/>
</dbReference>
<accession>A0A9W8YKL6</accession>
<keyword evidence="2" id="KW-0812">Transmembrane</keyword>
<name>A0A9W8YKL6_9PEZI</name>
<evidence type="ECO:0000313" key="11">
    <source>
        <dbReference type="Proteomes" id="UP001140453"/>
    </source>
</evidence>
<evidence type="ECO:0000256" key="5">
    <source>
        <dbReference type="ARBA" id="ARBA00023026"/>
    </source>
</evidence>
<keyword evidence="7" id="KW-0325">Glycoprotein</keyword>
<protein>
    <submittedName>
        <fullName evidence="10">Uncharacterized protein</fullName>
    </submittedName>
</protein>
<keyword evidence="4" id="KW-0560">Oxidoreductase</keyword>
<evidence type="ECO:0000256" key="9">
    <source>
        <dbReference type="SAM" id="MobiDB-lite"/>
    </source>
</evidence>
<dbReference type="InterPro" id="IPR021765">
    <property type="entry name" value="UstYa-like"/>
</dbReference>
<keyword evidence="6" id="KW-0472">Membrane</keyword>
<dbReference type="AlphaFoldDB" id="A0A9W8YKL6"/>
<proteinExistence type="inferred from homology"/>
<dbReference type="Pfam" id="PF11807">
    <property type="entry name" value="UstYa"/>
    <property type="match status" value="1"/>
</dbReference>
<comment type="subcellular location">
    <subcellularLocation>
        <location evidence="1">Membrane</location>
        <topology evidence="1">Single-pass membrane protein</topology>
    </subcellularLocation>
</comment>
<evidence type="ECO:0000256" key="3">
    <source>
        <dbReference type="ARBA" id="ARBA00022989"/>
    </source>
</evidence>
<dbReference type="GO" id="GO:0016491">
    <property type="term" value="F:oxidoreductase activity"/>
    <property type="evidence" value="ECO:0007669"/>
    <property type="project" value="UniProtKB-KW"/>
</dbReference>
<dbReference type="Proteomes" id="UP001140453">
    <property type="component" value="Unassembled WGS sequence"/>
</dbReference>
<dbReference type="GO" id="GO:0043386">
    <property type="term" value="P:mycotoxin biosynthetic process"/>
    <property type="evidence" value="ECO:0007669"/>
    <property type="project" value="InterPro"/>
</dbReference>
<evidence type="ECO:0000256" key="1">
    <source>
        <dbReference type="ARBA" id="ARBA00004167"/>
    </source>
</evidence>
<evidence type="ECO:0000313" key="10">
    <source>
        <dbReference type="EMBL" id="KAJ4385224.1"/>
    </source>
</evidence>
<evidence type="ECO:0000256" key="6">
    <source>
        <dbReference type="ARBA" id="ARBA00023136"/>
    </source>
</evidence>
<dbReference type="PANTHER" id="PTHR33365:SF14">
    <property type="entry name" value="TAT PATHWAY SIGNAL SEQUENCE"/>
    <property type="match status" value="1"/>
</dbReference>
<evidence type="ECO:0000256" key="8">
    <source>
        <dbReference type="ARBA" id="ARBA00035112"/>
    </source>
</evidence>
<dbReference type="GO" id="GO:0016020">
    <property type="term" value="C:membrane"/>
    <property type="evidence" value="ECO:0007669"/>
    <property type="project" value="UniProtKB-SubCell"/>
</dbReference>
<comment type="similarity">
    <text evidence="8">Belongs to the ustYa family.</text>
</comment>
<organism evidence="10 11">
    <name type="scientific">Gnomoniopsis smithogilvyi</name>
    <dbReference type="NCBI Taxonomy" id="1191159"/>
    <lineage>
        <taxon>Eukaryota</taxon>
        <taxon>Fungi</taxon>
        <taxon>Dikarya</taxon>
        <taxon>Ascomycota</taxon>
        <taxon>Pezizomycotina</taxon>
        <taxon>Sordariomycetes</taxon>
        <taxon>Sordariomycetidae</taxon>
        <taxon>Diaporthales</taxon>
        <taxon>Gnomoniaceae</taxon>
        <taxon>Gnomoniopsis</taxon>
    </lineage>
</organism>
<keyword evidence="5" id="KW-0843">Virulence</keyword>
<sequence length="394" mass="44053">MVLLITWIQIGREPSPYASPPSPSSPREALKLISQSSPIFDEDELVAEAYEVILVDAETLRKAGYNPEHYFKAPSSWKHDSVEEEIAGEDLFPVQIDVFHQIHCLNAVRKQMHAKHYFSQGQCGDNNTANQKHDEMPGMPMRRCLHMVLKSLTCSAGVILVPHRWVEADETPFAQFGVSKKCRSFENLRRWNRGNAVKDVRAVWPHDKTNMPADAFVWPGHREVDDLREAHVDRGSVLVEEALLPRHGKYVPVVEPACFGEPREVRGTARGLPCVQVRVEVDHRDGLSMNGMRDPEGAECDAVVAAQGEQLRRQHRFRRIRRFPRTKLSHGGGHLRQGHIFVDGQEQDVAAVNDFEVGLLVRGDARPRVVAAGAGLERGGGADGLPGPKRAPVR</sequence>
<reference evidence="10" key="1">
    <citation type="submission" date="2022-10" db="EMBL/GenBank/DDBJ databases">
        <title>Tapping the CABI collections for fungal endophytes: first genome assemblies for Collariella, Neodidymelliopsis, Ascochyta clinopodiicola, Didymella pomorum, Didymosphaeria variabile, Neocosmospora piperis and Neocucurbitaria cava.</title>
        <authorList>
            <person name="Hill R."/>
        </authorList>
    </citation>
    <scope>NUCLEOTIDE SEQUENCE</scope>
    <source>
        <strain evidence="10">IMI 355082</strain>
    </source>
</reference>
<keyword evidence="11" id="KW-1185">Reference proteome</keyword>
<evidence type="ECO:0000256" key="2">
    <source>
        <dbReference type="ARBA" id="ARBA00022692"/>
    </source>
</evidence>
<keyword evidence="3" id="KW-1133">Transmembrane helix</keyword>
<feature type="region of interest" description="Disordered" evidence="9">
    <location>
        <begin position="375"/>
        <end position="394"/>
    </location>
</feature>
<evidence type="ECO:0000256" key="4">
    <source>
        <dbReference type="ARBA" id="ARBA00023002"/>
    </source>
</evidence>
<gene>
    <name evidence="10" type="ORF">N0V93_010285</name>
</gene>
<dbReference type="EMBL" id="JAPEVB010000008">
    <property type="protein sequence ID" value="KAJ4385224.1"/>
    <property type="molecule type" value="Genomic_DNA"/>
</dbReference>
<dbReference type="OrthoDB" id="3687641at2759"/>
<evidence type="ECO:0000256" key="7">
    <source>
        <dbReference type="ARBA" id="ARBA00023180"/>
    </source>
</evidence>
<comment type="caution">
    <text evidence="10">The sequence shown here is derived from an EMBL/GenBank/DDBJ whole genome shotgun (WGS) entry which is preliminary data.</text>
</comment>